<dbReference type="SUPFAM" id="SSF49899">
    <property type="entry name" value="Concanavalin A-like lectins/glucanases"/>
    <property type="match status" value="1"/>
</dbReference>
<dbReference type="PROSITE" id="PS51762">
    <property type="entry name" value="GH16_2"/>
    <property type="match status" value="1"/>
</dbReference>
<keyword evidence="4" id="KW-0378">Hydrolase</keyword>
<dbReference type="Gene3D" id="2.60.120.260">
    <property type="entry name" value="Galactose-binding domain-like"/>
    <property type="match status" value="1"/>
</dbReference>
<organism evidence="4 5">
    <name type="scientific">Cryobacterium algoricola</name>
    <dbReference type="NCBI Taxonomy" id="1259183"/>
    <lineage>
        <taxon>Bacteria</taxon>
        <taxon>Bacillati</taxon>
        <taxon>Actinomycetota</taxon>
        <taxon>Actinomycetes</taxon>
        <taxon>Micrococcales</taxon>
        <taxon>Microbacteriaceae</taxon>
        <taxon>Cryobacterium</taxon>
    </lineage>
</organism>
<accession>A0ABY2IEE5</accession>
<dbReference type="Pfam" id="PF00722">
    <property type="entry name" value="Glyco_hydro_16"/>
    <property type="match status" value="1"/>
</dbReference>
<name>A0ABY2IEE5_9MICO</name>
<dbReference type="EMBL" id="SOFG01000011">
    <property type="protein sequence ID" value="TFB86923.1"/>
    <property type="molecule type" value="Genomic_DNA"/>
</dbReference>
<dbReference type="GO" id="GO:0016787">
    <property type="term" value="F:hydrolase activity"/>
    <property type="evidence" value="ECO:0007669"/>
    <property type="project" value="UniProtKB-KW"/>
</dbReference>
<feature type="chain" id="PRO_5047507897" evidence="2">
    <location>
        <begin position="25"/>
        <end position="441"/>
    </location>
</feature>
<keyword evidence="2" id="KW-0732">Signal</keyword>
<dbReference type="Gene3D" id="2.60.120.200">
    <property type="match status" value="1"/>
</dbReference>
<comment type="caution">
    <text evidence="4">The sequence shown here is derived from an EMBL/GenBank/DDBJ whole genome shotgun (WGS) entry which is preliminary data.</text>
</comment>
<evidence type="ECO:0000256" key="1">
    <source>
        <dbReference type="SAM" id="MobiDB-lite"/>
    </source>
</evidence>
<feature type="signal peptide" evidence="2">
    <location>
        <begin position="1"/>
        <end position="24"/>
    </location>
</feature>
<dbReference type="InterPro" id="IPR013320">
    <property type="entry name" value="ConA-like_dom_sf"/>
</dbReference>
<dbReference type="CDD" id="cd00413">
    <property type="entry name" value="Glyco_hydrolase_16"/>
    <property type="match status" value="1"/>
</dbReference>
<feature type="region of interest" description="Disordered" evidence="1">
    <location>
        <begin position="185"/>
        <end position="204"/>
    </location>
</feature>
<proteinExistence type="predicted"/>
<evidence type="ECO:0000259" key="3">
    <source>
        <dbReference type="PROSITE" id="PS51762"/>
    </source>
</evidence>
<keyword evidence="5" id="KW-1185">Reference proteome</keyword>
<evidence type="ECO:0000313" key="4">
    <source>
        <dbReference type="EMBL" id="TFB86923.1"/>
    </source>
</evidence>
<protein>
    <submittedName>
        <fullName evidence="4">Glycosyl hydrolase family protein</fullName>
    </submittedName>
</protein>
<reference evidence="4 5" key="1">
    <citation type="submission" date="2019-03" db="EMBL/GenBank/DDBJ databases">
        <title>Genomics of glacier-inhabiting Cryobacterium strains.</title>
        <authorList>
            <person name="Liu Q."/>
            <person name="Xin Y.-H."/>
        </authorList>
    </citation>
    <scope>NUCLEOTIDE SEQUENCE [LARGE SCALE GENOMIC DNA]</scope>
    <source>
        <strain evidence="4 5">MDB2-B</strain>
    </source>
</reference>
<dbReference type="RefSeq" id="WP_134533921.1">
    <property type="nucleotide sequence ID" value="NZ_SOFG01000011.1"/>
</dbReference>
<evidence type="ECO:0000313" key="5">
    <source>
        <dbReference type="Proteomes" id="UP000297608"/>
    </source>
</evidence>
<gene>
    <name evidence="4" type="ORF">E3O44_07090</name>
</gene>
<dbReference type="InterPro" id="IPR000757">
    <property type="entry name" value="Beta-glucanase-like"/>
</dbReference>
<sequence length="441" mass="45483">MLILVLAALVAGGVVFSPGTLARAATTTIASESFETGVGAWAGWQATVSRVCASNAPSGAYVARVMRASGSAYSIDDRTPTVASTDAAATYAATASVAAASASAVGKQVVLVLRENTAAGTGVKWTTSAPVTLAASYQRLQVAAAATAAGDTIEVYVLQARNAVAGDGFYVDTITMAASIPAPAPTPTPTPIPAPAPTPTPTPTPTNPAGWTPLYTQDFTTPAALGQFGRIYGAAWNGYAGLRDTSGQGTYAPDKVLSVHDSALDIYLHTENGVHLVAAPLPNGYSGTSYGRYSVRFRTDVIPGYKIAFLMWPTSDVWNDGEIDFPEGNLGGTTFYGASAIAGSYGSGRMSWDPAKPYTPTNAASWHTATTEWTPGSVAYYWDGALIGRTAIPSGVPTKPMRWTLQAETNLDGVAVPAGSAGHILVDQVRAWSYTPGTPAS</sequence>
<dbReference type="Proteomes" id="UP000297608">
    <property type="component" value="Unassembled WGS sequence"/>
</dbReference>
<evidence type="ECO:0000256" key="2">
    <source>
        <dbReference type="SAM" id="SignalP"/>
    </source>
</evidence>
<feature type="domain" description="GH16" evidence="3">
    <location>
        <begin position="197"/>
        <end position="437"/>
    </location>
</feature>